<dbReference type="SUPFAM" id="SSF48452">
    <property type="entry name" value="TPR-like"/>
    <property type="match status" value="1"/>
</dbReference>
<dbReference type="InterPro" id="IPR051685">
    <property type="entry name" value="Ycf3/AcsC/BcsC/TPR_MFPF"/>
</dbReference>
<dbReference type="Pfam" id="PF14559">
    <property type="entry name" value="TPR_19"/>
    <property type="match status" value="1"/>
</dbReference>
<keyword evidence="3" id="KW-0802">TPR repeat</keyword>
<dbReference type="InterPro" id="IPR019734">
    <property type="entry name" value="TPR_rpt"/>
</dbReference>
<evidence type="ECO:0000259" key="4">
    <source>
        <dbReference type="PROSITE" id="PS50175"/>
    </source>
</evidence>
<dbReference type="CDD" id="cd05483">
    <property type="entry name" value="retropepsin_like_bacteria"/>
    <property type="match status" value="1"/>
</dbReference>
<dbReference type="Pfam" id="PF13975">
    <property type="entry name" value="gag-asp_proteas"/>
    <property type="match status" value="1"/>
</dbReference>
<dbReference type="PANTHER" id="PTHR44943:SF8">
    <property type="entry name" value="TPR REPEAT-CONTAINING PROTEIN MJ0263"/>
    <property type="match status" value="1"/>
</dbReference>
<dbReference type="SUPFAM" id="SSF50630">
    <property type="entry name" value="Acid proteases"/>
    <property type="match status" value="2"/>
</dbReference>
<accession>A0A381S1Y6</accession>
<evidence type="ECO:0000256" key="3">
    <source>
        <dbReference type="ARBA" id="ARBA00022803"/>
    </source>
</evidence>
<dbReference type="PANTHER" id="PTHR44943">
    <property type="entry name" value="CELLULOSE SYNTHASE OPERON PROTEIN C"/>
    <property type="match status" value="1"/>
</dbReference>
<dbReference type="EMBL" id="UINC01002300">
    <property type="protein sequence ID" value="SUZ95163.1"/>
    <property type="molecule type" value="Genomic_DNA"/>
</dbReference>
<name>A0A381S1Y6_9ZZZZ</name>
<dbReference type="PROSITE" id="PS50005">
    <property type="entry name" value="TPR"/>
    <property type="match status" value="2"/>
</dbReference>
<dbReference type="SMART" id="SM00028">
    <property type="entry name" value="TPR"/>
    <property type="match status" value="4"/>
</dbReference>
<dbReference type="Gene3D" id="2.40.70.10">
    <property type="entry name" value="Acid Proteases"/>
    <property type="match status" value="2"/>
</dbReference>
<keyword evidence="2" id="KW-0378">Hydrolase</keyword>
<evidence type="ECO:0000256" key="1">
    <source>
        <dbReference type="ARBA" id="ARBA00022737"/>
    </source>
</evidence>
<evidence type="ECO:0000313" key="5">
    <source>
        <dbReference type="EMBL" id="SUZ95163.1"/>
    </source>
</evidence>
<dbReference type="Pfam" id="PF13432">
    <property type="entry name" value="TPR_16"/>
    <property type="match status" value="1"/>
</dbReference>
<dbReference type="GO" id="GO:0004190">
    <property type="term" value="F:aspartic-type endopeptidase activity"/>
    <property type="evidence" value="ECO:0007669"/>
    <property type="project" value="InterPro"/>
</dbReference>
<dbReference type="Pfam" id="PF13650">
    <property type="entry name" value="Asp_protease_2"/>
    <property type="match status" value="1"/>
</dbReference>
<dbReference type="InterPro" id="IPR001995">
    <property type="entry name" value="Peptidase_A2_cat"/>
</dbReference>
<dbReference type="AlphaFoldDB" id="A0A381S1Y6"/>
<gene>
    <name evidence="5" type="ORF">METZ01_LOCUS48017</name>
</gene>
<dbReference type="PROSITE" id="PS50175">
    <property type="entry name" value="ASP_PROT_RETROV"/>
    <property type="match status" value="1"/>
</dbReference>
<evidence type="ECO:0000256" key="2">
    <source>
        <dbReference type="ARBA" id="ARBA00022801"/>
    </source>
</evidence>
<sequence>MHIGLRPLLAVTAALVALSVVTGRSADPTYSAVQLQLADLLIAEERFPEALEAFTRAKEGATASQLFRARRGTVLSMLRLARFADARVEADAALAEAPNDPAAIVMYGDTLWAAGLFDEAEQLFLDVLARDPTVARGHHGLGKSLMSLNKNDAALEAAQKALALSPRDGEFHHTVGTIYKRMHRYEEAAVAFGNYVNLLPHKDQSQRAAWSRAQIRFLRSLGRRVPFDMEPDVVGQLHTVPFRLVRDKIVVKGSVNGHREIDFVVDTGAEQTVVSREVARASNVQPVVYTLSAGVGEVGLRGLQLGWIDSIEIGSLKMENVPTLIKNPPLTGIPKREVESFSPLAARLSLTVDYERSQLTIGRKIPQEPADVVLPLRQHRLVTVRGTVNDQDASFVVDTGGEVISISSHTASTLSRRPVVRHLPLRVFGSSGWDPDAFLLPGIDLMFNTITFPNYPVVVLDLKAPSALLGFQVGGIIGHNFLSRYRVAIDLEESVVRLKDIS</sequence>
<dbReference type="InterPro" id="IPR021109">
    <property type="entry name" value="Peptidase_aspartic_dom_sf"/>
</dbReference>
<feature type="domain" description="Peptidase A2" evidence="4">
    <location>
        <begin position="261"/>
        <end position="296"/>
    </location>
</feature>
<organism evidence="5">
    <name type="scientific">marine metagenome</name>
    <dbReference type="NCBI Taxonomy" id="408172"/>
    <lineage>
        <taxon>unclassified sequences</taxon>
        <taxon>metagenomes</taxon>
        <taxon>ecological metagenomes</taxon>
    </lineage>
</organism>
<dbReference type="InterPro" id="IPR034122">
    <property type="entry name" value="Retropepsin-like_bacterial"/>
</dbReference>
<dbReference type="GO" id="GO:0006508">
    <property type="term" value="P:proteolysis"/>
    <property type="evidence" value="ECO:0007669"/>
    <property type="project" value="InterPro"/>
</dbReference>
<keyword evidence="1" id="KW-0677">Repeat</keyword>
<dbReference type="InterPro" id="IPR011990">
    <property type="entry name" value="TPR-like_helical_dom_sf"/>
</dbReference>
<protein>
    <recommendedName>
        <fullName evidence="4">Peptidase A2 domain-containing protein</fullName>
    </recommendedName>
</protein>
<proteinExistence type="predicted"/>
<dbReference type="Gene3D" id="1.25.40.10">
    <property type="entry name" value="Tetratricopeptide repeat domain"/>
    <property type="match status" value="2"/>
</dbReference>
<reference evidence="5" key="1">
    <citation type="submission" date="2018-05" db="EMBL/GenBank/DDBJ databases">
        <authorList>
            <person name="Lanie J.A."/>
            <person name="Ng W.-L."/>
            <person name="Kazmierczak K.M."/>
            <person name="Andrzejewski T.M."/>
            <person name="Davidsen T.M."/>
            <person name="Wayne K.J."/>
            <person name="Tettelin H."/>
            <person name="Glass J.I."/>
            <person name="Rusch D."/>
            <person name="Podicherti R."/>
            <person name="Tsui H.-C.T."/>
            <person name="Winkler M.E."/>
        </authorList>
    </citation>
    <scope>NUCLEOTIDE SEQUENCE</scope>
</reference>